<evidence type="ECO:0000313" key="2">
    <source>
        <dbReference type="EMBL" id="PIR68649.1"/>
    </source>
</evidence>
<accession>A0A2J0JH41</accession>
<gene>
    <name evidence="2" type="ORF">COU48_02905</name>
</gene>
<dbReference type="CDD" id="cd02440">
    <property type="entry name" value="AdoMet_MTases"/>
    <property type="match status" value="1"/>
</dbReference>
<dbReference type="InterPro" id="IPR013216">
    <property type="entry name" value="Methyltransf_11"/>
</dbReference>
<protein>
    <recommendedName>
        <fullName evidence="1">Methyltransferase type 11 domain-containing protein</fullName>
    </recommendedName>
</protein>
<sequence>MKEMLSTYQNLTEDKETAQAIWRYITHSIEEVGRNDILQNPTVLDIGGGVGEFSKNLNSEGINCVSLDIKNLELNSGANQIVANANKMPFVDESFSIVHGRGIFDKKLYPNYHSYLLKEIARVLKTKGILSVYDATPPNNKDLEKYFKILNSDREYPTLWEKK</sequence>
<reference evidence="3" key="1">
    <citation type="submission" date="2017-09" db="EMBL/GenBank/DDBJ databases">
        <title>Depth-based differentiation of microbial function through sediment-hosted aquifers and enrichment of novel symbionts in the deep terrestrial subsurface.</title>
        <authorList>
            <person name="Probst A.J."/>
            <person name="Ladd B."/>
            <person name="Jarett J.K."/>
            <person name="Geller-Mcgrath D.E."/>
            <person name="Sieber C.M.K."/>
            <person name="Emerson J.B."/>
            <person name="Anantharaman K."/>
            <person name="Thomas B.C."/>
            <person name="Malmstrom R."/>
            <person name="Stieglmeier M."/>
            <person name="Klingl A."/>
            <person name="Woyke T."/>
            <person name="Ryan C.M."/>
            <person name="Banfield J.F."/>
        </authorList>
    </citation>
    <scope>NUCLEOTIDE SEQUENCE [LARGE SCALE GENOMIC DNA]</scope>
</reference>
<dbReference type="Gene3D" id="3.40.50.150">
    <property type="entry name" value="Vaccinia Virus protein VP39"/>
    <property type="match status" value="1"/>
</dbReference>
<name>A0A2J0JH41_9BACT</name>
<dbReference type="EMBL" id="PFCP01000067">
    <property type="protein sequence ID" value="PIR68649.1"/>
    <property type="molecule type" value="Genomic_DNA"/>
</dbReference>
<dbReference type="Proteomes" id="UP000228613">
    <property type="component" value="Unassembled WGS sequence"/>
</dbReference>
<dbReference type="GO" id="GO:0008757">
    <property type="term" value="F:S-adenosylmethionine-dependent methyltransferase activity"/>
    <property type="evidence" value="ECO:0007669"/>
    <property type="project" value="InterPro"/>
</dbReference>
<dbReference type="InterPro" id="IPR029063">
    <property type="entry name" value="SAM-dependent_MTases_sf"/>
</dbReference>
<dbReference type="Pfam" id="PF08241">
    <property type="entry name" value="Methyltransf_11"/>
    <property type="match status" value="1"/>
</dbReference>
<organism evidence="2 3">
    <name type="scientific">Candidatus Nomurabacteria bacterium CG10_big_fil_rev_8_21_14_0_10_03_31_7</name>
    <dbReference type="NCBI Taxonomy" id="1974730"/>
    <lineage>
        <taxon>Bacteria</taxon>
        <taxon>Candidatus Nomuraibacteriota</taxon>
    </lineage>
</organism>
<comment type="caution">
    <text evidence="2">The sequence shown here is derived from an EMBL/GenBank/DDBJ whole genome shotgun (WGS) entry which is preliminary data.</text>
</comment>
<dbReference type="AlphaFoldDB" id="A0A2J0JH41"/>
<evidence type="ECO:0000259" key="1">
    <source>
        <dbReference type="Pfam" id="PF08241"/>
    </source>
</evidence>
<feature type="domain" description="Methyltransferase type 11" evidence="1">
    <location>
        <begin position="44"/>
        <end position="131"/>
    </location>
</feature>
<proteinExistence type="predicted"/>
<dbReference type="SUPFAM" id="SSF53335">
    <property type="entry name" value="S-adenosyl-L-methionine-dependent methyltransferases"/>
    <property type="match status" value="1"/>
</dbReference>
<evidence type="ECO:0000313" key="3">
    <source>
        <dbReference type="Proteomes" id="UP000228613"/>
    </source>
</evidence>